<protein>
    <recommendedName>
        <fullName evidence="6">Translocation and assembly module TamB C-terminal domain-containing protein</fullName>
    </recommendedName>
</protein>
<dbReference type="GO" id="GO:0005886">
    <property type="term" value="C:plasma membrane"/>
    <property type="evidence" value="ECO:0007669"/>
    <property type="project" value="InterPro"/>
</dbReference>
<evidence type="ECO:0000256" key="4">
    <source>
        <dbReference type="ARBA" id="ARBA00023136"/>
    </source>
</evidence>
<feature type="domain" description="Translocation and assembly module TamB C-terminal" evidence="6">
    <location>
        <begin position="1052"/>
        <end position="1309"/>
    </location>
</feature>
<evidence type="ECO:0000259" key="6">
    <source>
        <dbReference type="Pfam" id="PF04357"/>
    </source>
</evidence>
<keyword evidence="2 5" id="KW-0812">Transmembrane</keyword>
<reference evidence="7 8" key="1">
    <citation type="journal article" date="2019" name="Nat. Microbiol.">
        <title>Mediterranean grassland soil C-N compound turnover is dependent on rainfall and depth, and is mediated by genomically divergent microorganisms.</title>
        <authorList>
            <person name="Diamond S."/>
            <person name="Andeer P.F."/>
            <person name="Li Z."/>
            <person name="Crits-Christoph A."/>
            <person name="Burstein D."/>
            <person name="Anantharaman K."/>
            <person name="Lane K.R."/>
            <person name="Thomas B.C."/>
            <person name="Pan C."/>
            <person name="Northen T.R."/>
            <person name="Banfield J.F."/>
        </authorList>
    </citation>
    <scope>NUCLEOTIDE SEQUENCE [LARGE SCALE GENOMIC DNA]</scope>
    <source>
        <strain evidence="7">WS_9</strain>
    </source>
</reference>
<organism evidence="7 8">
    <name type="scientific">Eiseniibacteriota bacterium</name>
    <dbReference type="NCBI Taxonomy" id="2212470"/>
    <lineage>
        <taxon>Bacteria</taxon>
        <taxon>Candidatus Eiseniibacteriota</taxon>
    </lineage>
</organism>
<dbReference type="GO" id="GO:0009306">
    <property type="term" value="P:protein secretion"/>
    <property type="evidence" value="ECO:0007669"/>
    <property type="project" value="InterPro"/>
</dbReference>
<dbReference type="InterPro" id="IPR007452">
    <property type="entry name" value="TamB_C"/>
</dbReference>
<dbReference type="Proteomes" id="UP000317691">
    <property type="component" value="Unassembled WGS sequence"/>
</dbReference>
<keyword evidence="3 5" id="KW-1133">Transmembrane helix</keyword>
<dbReference type="PANTHER" id="PTHR36985">
    <property type="entry name" value="TRANSLOCATION AND ASSEMBLY MODULE SUBUNIT TAMB"/>
    <property type="match status" value="1"/>
</dbReference>
<evidence type="ECO:0000256" key="2">
    <source>
        <dbReference type="ARBA" id="ARBA00022692"/>
    </source>
</evidence>
<dbReference type="PANTHER" id="PTHR36985:SF1">
    <property type="entry name" value="TRANSLOCATION AND ASSEMBLY MODULE SUBUNIT TAMB"/>
    <property type="match status" value="1"/>
</dbReference>
<proteinExistence type="predicted"/>
<comment type="subcellular location">
    <subcellularLocation>
        <location evidence="1">Membrane</location>
        <topology evidence="1">Single-pass membrane protein</topology>
    </subcellularLocation>
</comment>
<gene>
    <name evidence="7" type="ORF">E6K79_08535</name>
</gene>
<evidence type="ECO:0000256" key="5">
    <source>
        <dbReference type="SAM" id="Phobius"/>
    </source>
</evidence>
<name>A0A538TK73_UNCEI</name>
<accession>A0A538TK73</accession>
<comment type="caution">
    <text evidence="7">The sequence shown here is derived from an EMBL/GenBank/DDBJ whole genome shotgun (WGS) entry which is preliminary data.</text>
</comment>
<evidence type="ECO:0000313" key="8">
    <source>
        <dbReference type="Proteomes" id="UP000317691"/>
    </source>
</evidence>
<evidence type="ECO:0000256" key="1">
    <source>
        <dbReference type="ARBA" id="ARBA00004167"/>
    </source>
</evidence>
<evidence type="ECO:0000313" key="7">
    <source>
        <dbReference type="EMBL" id="TMQ64024.1"/>
    </source>
</evidence>
<sequence>MNPERNKMARSVQAFLVAALSIAILLCFGYMLVAGLFASGNPGLSRRIMAEINRAVGTDSTRFTADRVRGTVLRGAVVENPRLLVRTPNGEITWAGARTLRVDYDLVGLLFGHSRDLKVVIDSPRIDLVHDRNGEIVVPRFAHRKPGTPSNRQTRVEITVREGGLSIDRAEIQYGGIDGHATLRVGGGRSELVIRDLDGSSQNPNRPGRLEMSGTILADGDALQAAPLEIALGKSRVTARVGWDLAAGRVRSGLLSLHPLHVEELSRTLQLRGYEGTLRGAISFSGTPSAGEARARLSGRYAGEAVDTLMLDAKSSPGVVNLSAMRLRVRNAEVTGVATIQTRGVVVADMGFRDLNPALIPWWKSPEEMPQGLLTGEAHIEAHRAKPVLDATFGVTLAPSRFGRLAIQRGFARIHRPPDGSVAVDSGWVDVPGGRIAVTGTLGADRALSARLTGTLADLKELSPLLHPVDALSGSGRMTAQVTGPLSAPTFTAQGSLFRASLKNGLACDTMTVEAQGTLLPALNLTAEVGGKGLTAGGRRLGDLEAKMTGGKTLTISRWRQALGDTVLTLGGVVTFAPDGVRARLDSLALQAGEHRIKSRGVAQVSSLGDRVRIADVLLDLDPGTLQADIDWNPAKQTLDARGRLQGLDLGLIPGMELGRRPMAGIARAEFLASGAIADPDLSVRVGVERPVLGGIAGDSLLLDLDYVPGVLTVSKAEWRAGESRVRVEGSIRPQLTLESWWRALDKGDRTWASRAALALSATADELDLGLVAPAASKLRTLEGRASASLRVSGTAADPKFELEGRAPRIGFRGVEGEIVGLNLAYKDRRLRIDRFDLRQGGSISQIRGEIPVDLSLYAENRLLDSAPLAVSINVPDGDLSILPIIFPEIASSSGRLAASAEIGGTTRKPNVTGSLKIADGKLRWAGRDEILEGVAMEGTFDQERLNVTKASARQGKRGKLTLTGWWKWPTAAPPPFEPPAIGPRGEYAFKIKATDFTTTDRESYLFRLTGEFNIANARNPDGAPTPWITGHAVISKGELTLDLSRPPGEPGEPLPYLYNISVDIPGNVFYRTLDAEVEVQSDGNLIFKNEGSGDLALGVLNVRGGKYYVMTRQFRNLQGLINFNSPDRIDPEVSITAETTLPAATGTRTVYLSLSDRVSRLKVRVYDDAGTPPDALWKGLALGQFAPTAGIDVSATGAGGAQDVTGVTLPISNYLFQNVEHWLSGSGFIDTIDLRSGANAPSASQSGASPISLVGVGKYVTPDFYLKYSRDFSGAGEEQINADYRVTRFLLLKGQQIRRQTTPSHLPTQEYNLDLKVRLEY</sequence>
<evidence type="ECO:0000256" key="3">
    <source>
        <dbReference type="ARBA" id="ARBA00022989"/>
    </source>
</evidence>
<keyword evidence="4 5" id="KW-0472">Membrane</keyword>
<dbReference type="Pfam" id="PF04357">
    <property type="entry name" value="TamB"/>
    <property type="match status" value="1"/>
</dbReference>
<feature type="transmembrane region" description="Helical" evidence="5">
    <location>
        <begin position="12"/>
        <end position="38"/>
    </location>
</feature>
<dbReference type="GO" id="GO:0097347">
    <property type="term" value="C:TAM protein secretion complex"/>
    <property type="evidence" value="ECO:0007669"/>
    <property type="project" value="TreeGrafter"/>
</dbReference>
<dbReference type="EMBL" id="VBOZ01000028">
    <property type="protein sequence ID" value="TMQ64024.1"/>
    <property type="molecule type" value="Genomic_DNA"/>
</dbReference>